<dbReference type="EMBL" id="FNED01000034">
    <property type="protein sequence ID" value="SDJ97202.1"/>
    <property type="molecule type" value="Genomic_DNA"/>
</dbReference>
<proteinExistence type="predicted"/>
<dbReference type="AlphaFoldDB" id="A0A0M0H601"/>
<name>A0A0M0H601_ANEMI</name>
<reference evidence="4 6" key="1">
    <citation type="submission" date="2015-07" db="EMBL/GenBank/DDBJ databases">
        <title>Fjat-14205 dsm 2895.</title>
        <authorList>
            <person name="Liu B."/>
            <person name="Wang J."/>
            <person name="Zhu Y."/>
            <person name="Liu G."/>
            <person name="Chen Q."/>
            <person name="Chen Z."/>
            <person name="Lan J."/>
            <person name="Che J."/>
            <person name="Ge C."/>
            <person name="Shi H."/>
            <person name="Pan Z."/>
            <person name="Liu X."/>
        </authorList>
    </citation>
    <scope>NUCLEOTIDE SEQUENCE [LARGE SCALE GENOMIC DNA]</scope>
    <source>
        <strain evidence="4 6">DSM 2895</strain>
    </source>
</reference>
<reference evidence="5 7" key="2">
    <citation type="submission" date="2016-10" db="EMBL/GenBank/DDBJ databases">
        <authorList>
            <person name="de Groot N.N."/>
        </authorList>
    </citation>
    <scope>NUCLEOTIDE SEQUENCE [LARGE SCALE GENOMIC DNA]</scope>
    <source>
        <strain evidence="5 7">DSM 2895</strain>
    </source>
</reference>
<evidence type="ECO:0000313" key="4">
    <source>
        <dbReference type="EMBL" id="KON97162.1"/>
    </source>
</evidence>
<dbReference type="InterPro" id="IPR012816">
    <property type="entry name" value="NADAR"/>
</dbReference>
<dbReference type="NCBIfam" id="TIGR02464">
    <property type="entry name" value="ribofla_fusion"/>
    <property type="match status" value="1"/>
</dbReference>
<feature type="domain" description="NADAR" evidence="3">
    <location>
        <begin position="21"/>
        <end position="179"/>
    </location>
</feature>
<evidence type="ECO:0000259" key="3">
    <source>
        <dbReference type="Pfam" id="PF08719"/>
    </source>
</evidence>
<comment type="catalytic activity">
    <reaction evidence="1">
        <text>5-amino-6-(5-phospho-D-ribosylamino)uracil + H2O = 5,6-diaminouracil + D-ribose 5-phosphate</text>
        <dbReference type="Rhea" id="RHEA:55020"/>
        <dbReference type="ChEBI" id="CHEBI:15377"/>
        <dbReference type="ChEBI" id="CHEBI:46252"/>
        <dbReference type="ChEBI" id="CHEBI:58453"/>
        <dbReference type="ChEBI" id="CHEBI:78346"/>
    </reaction>
</comment>
<dbReference type="Proteomes" id="UP000182836">
    <property type="component" value="Unassembled WGS sequence"/>
</dbReference>
<gene>
    <name evidence="4" type="ORF">AF333_18545</name>
    <name evidence="5" type="ORF">SAMN04487909_13446</name>
</gene>
<evidence type="ECO:0000313" key="6">
    <source>
        <dbReference type="Proteomes" id="UP000037269"/>
    </source>
</evidence>
<dbReference type="InterPro" id="IPR037238">
    <property type="entry name" value="YbiA-like_sf"/>
</dbReference>
<dbReference type="Gene3D" id="1.10.357.40">
    <property type="entry name" value="YbiA-like"/>
    <property type="match status" value="1"/>
</dbReference>
<dbReference type="SUPFAM" id="SSF143990">
    <property type="entry name" value="YbiA-like"/>
    <property type="match status" value="1"/>
</dbReference>
<dbReference type="EMBL" id="LGUG01000004">
    <property type="protein sequence ID" value="KON97162.1"/>
    <property type="molecule type" value="Genomic_DNA"/>
</dbReference>
<sequence length="181" mass="20978">MIEDIQTLLGESQKRKLKYLFFWGHTPKSEEIVDKACFSQWYPAPFEEDRVVYATAEHYMMAKKAELFGDEAIRTQILKHAHPNKAKMLGRSIQAFDDAIWNSSKYDIVKQGNLLKFTQHSELKSFLLNTGNRVLVEASPYDKVWGIGMAQDHPHAEHPEFWKGENLLGFALMAVREHLNR</sequence>
<dbReference type="STRING" id="47500.AF333_18545"/>
<comment type="catalytic activity">
    <reaction evidence="2">
        <text>2,5-diamino-6-hydroxy-4-(5-phosphoribosylamino)-pyrimidine + H2O = 2,5,6-triamino-4-hydroxypyrimidine + D-ribose 5-phosphate</text>
        <dbReference type="Rhea" id="RHEA:23436"/>
        <dbReference type="ChEBI" id="CHEBI:15377"/>
        <dbReference type="ChEBI" id="CHEBI:58614"/>
        <dbReference type="ChEBI" id="CHEBI:78346"/>
        <dbReference type="ChEBI" id="CHEBI:137796"/>
    </reaction>
</comment>
<organism evidence="4 6">
    <name type="scientific">Aneurinibacillus migulanus</name>
    <name type="common">Bacillus migulanus</name>
    <dbReference type="NCBI Taxonomy" id="47500"/>
    <lineage>
        <taxon>Bacteria</taxon>
        <taxon>Bacillati</taxon>
        <taxon>Bacillota</taxon>
        <taxon>Bacilli</taxon>
        <taxon>Bacillales</taxon>
        <taxon>Paenibacillaceae</taxon>
        <taxon>Aneurinibacillus group</taxon>
        <taxon>Aneurinibacillus</taxon>
    </lineage>
</organism>
<evidence type="ECO:0000256" key="1">
    <source>
        <dbReference type="ARBA" id="ARBA00000022"/>
    </source>
</evidence>
<dbReference type="CDD" id="cd15457">
    <property type="entry name" value="NADAR"/>
    <property type="match status" value="1"/>
</dbReference>
<dbReference type="RefSeq" id="WP_043064871.1">
    <property type="nucleotide sequence ID" value="NZ_BJOA01000101.1"/>
</dbReference>
<dbReference type="GeneID" id="42307158"/>
<evidence type="ECO:0000256" key="2">
    <source>
        <dbReference type="ARBA" id="ARBA00000751"/>
    </source>
</evidence>
<dbReference type="PATRIC" id="fig|47500.9.peg.5312"/>
<keyword evidence="6" id="KW-1185">Reference proteome</keyword>
<evidence type="ECO:0000313" key="5">
    <source>
        <dbReference type="EMBL" id="SDJ97202.1"/>
    </source>
</evidence>
<dbReference type="Proteomes" id="UP000037269">
    <property type="component" value="Unassembled WGS sequence"/>
</dbReference>
<evidence type="ECO:0000313" key="7">
    <source>
        <dbReference type="Proteomes" id="UP000182836"/>
    </source>
</evidence>
<dbReference type="Pfam" id="PF08719">
    <property type="entry name" value="NADAR"/>
    <property type="match status" value="1"/>
</dbReference>
<protein>
    <recommendedName>
        <fullName evidence="3">NADAR domain-containing protein</fullName>
    </recommendedName>
</protein>
<accession>A0A0M0H601</accession>
<dbReference type="OrthoDB" id="67297at2"/>